<dbReference type="AlphaFoldDB" id="A0A1P8WMG3"/>
<dbReference type="Proteomes" id="UP000187735">
    <property type="component" value="Chromosome"/>
</dbReference>
<dbReference type="EMBL" id="CP017641">
    <property type="protein sequence ID" value="APZ95221.1"/>
    <property type="molecule type" value="Genomic_DNA"/>
</dbReference>
<name>A0A1P8WMG3_9PLAN</name>
<evidence type="ECO:0000313" key="2">
    <source>
        <dbReference type="Proteomes" id="UP000187735"/>
    </source>
</evidence>
<dbReference type="KEGG" id="fmr:Fuma_04877"/>
<keyword evidence="2" id="KW-1185">Reference proteome</keyword>
<evidence type="ECO:0000313" key="1">
    <source>
        <dbReference type="EMBL" id="APZ95221.1"/>
    </source>
</evidence>
<sequence length="52" mass="5492">MVTNLDGECVDDAGTASGRDRRPTLIAFTSSQGVCSAHLRFINAHLSQVCLG</sequence>
<proteinExistence type="predicted"/>
<gene>
    <name evidence="1" type="ORF">Fuma_04877</name>
</gene>
<protein>
    <submittedName>
        <fullName evidence="1">Uncharacterized protein</fullName>
    </submittedName>
</protein>
<reference evidence="1 2" key="1">
    <citation type="journal article" date="2016" name="Front. Microbiol.">
        <title>Fuerstia marisgermanicae gen. nov., sp. nov., an Unusual Member of the Phylum Planctomycetes from the German Wadden Sea.</title>
        <authorList>
            <person name="Kohn T."/>
            <person name="Heuer A."/>
            <person name="Jogler M."/>
            <person name="Vollmers J."/>
            <person name="Boedeker C."/>
            <person name="Bunk B."/>
            <person name="Rast P."/>
            <person name="Borchert D."/>
            <person name="Glockner I."/>
            <person name="Freese H.M."/>
            <person name="Klenk H.P."/>
            <person name="Overmann J."/>
            <person name="Kaster A.K."/>
            <person name="Rohde M."/>
            <person name="Wiegand S."/>
            <person name="Jogler C."/>
        </authorList>
    </citation>
    <scope>NUCLEOTIDE SEQUENCE [LARGE SCALE GENOMIC DNA]</scope>
    <source>
        <strain evidence="1 2">NH11</strain>
    </source>
</reference>
<accession>A0A1P8WMG3</accession>
<organism evidence="1 2">
    <name type="scientific">Fuerstiella marisgermanici</name>
    <dbReference type="NCBI Taxonomy" id="1891926"/>
    <lineage>
        <taxon>Bacteria</taxon>
        <taxon>Pseudomonadati</taxon>
        <taxon>Planctomycetota</taxon>
        <taxon>Planctomycetia</taxon>
        <taxon>Planctomycetales</taxon>
        <taxon>Planctomycetaceae</taxon>
        <taxon>Fuerstiella</taxon>
    </lineage>
</organism>